<protein>
    <submittedName>
        <fullName evidence="3">Uncharacterized protein</fullName>
    </submittedName>
</protein>
<dbReference type="GO" id="GO:0007080">
    <property type="term" value="P:mitotic metaphase chromosome alignment"/>
    <property type="evidence" value="ECO:0007669"/>
    <property type="project" value="TreeGrafter"/>
</dbReference>
<evidence type="ECO:0000313" key="3">
    <source>
        <dbReference type="EMBL" id="PIO29725.1"/>
    </source>
</evidence>
<dbReference type="GO" id="GO:0060236">
    <property type="term" value="P:regulation of mitotic spindle organization"/>
    <property type="evidence" value="ECO:0007669"/>
    <property type="project" value="TreeGrafter"/>
</dbReference>
<reference evidence="4" key="1">
    <citation type="journal article" date="2017" name="Nat. Commun.">
        <title>The North American bullfrog draft genome provides insight into hormonal regulation of long noncoding RNA.</title>
        <authorList>
            <person name="Hammond S.A."/>
            <person name="Warren R.L."/>
            <person name="Vandervalk B.P."/>
            <person name="Kucuk E."/>
            <person name="Khan H."/>
            <person name="Gibb E.A."/>
            <person name="Pandoh P."/>
            <person name="Kirk H."/>
            <person name="Zhao Y."/>
            <person name="Jones M."/>
            <person name="Mungall A.J."/>
            <person name="Coope R."/>
            <person name="Pleasance S."/>
            <person name="Moore R.A."/>
            <person name="Holt R.A."/>
            <person name="Round J.M."/>
            <person name="Ohora S."/>
            <person name="Walle B.V."/>
            <person name="Veldhoen N."/>
            <person name="Helbing C.C."/>
            <person name="Birol I."/>
        </authorList>
    </citation>
    <scope>NUCLEOTIDE SEQUENCE [LARGE SCALE GENOMIC DNA]</scope>
</reference>
<dbReference type="InterPro" id="IPR002110">
    <property type="entry name" value="Ankyrin_rpt"/>
</dbReference>
<dbReference type="PANTHER" id="PTHR24160">
    <property type="entry name" value="ANKYRIN REPEAT DOMAIN-CONTAINING PROTEIN 53"/>
    <property type="match status" value="1"/>
</dbReference>
<dbReference type="SMART" id="SM00248">
    <property type="entry name" value="ANK"/>
    <property type="match status" value="4"/>
</dbReference>
<feature type="repeat" description="ANK" evidence="1">
    <location>
        <begin position="128"/>
        <end position="160"/>
    </location>
</feature>
<dbReference type="Pfam" id="PF00023">
    <property type="entry name" value="Ank"/>
    <property type="match status" value="1"/>
</dbReference>
<gene>
    <name evidence="3" type="ORF">AB205_0144910</name>
</gene>
<keyword evidence="4" id="KW-1185">Reference proteome</keyword>
<feature type="repeat" description="ANK" evidence="1">
    <location>
        <begin position="57"/>
        <end position="79"/>
    </location>
</feature>
<dbReference type="Proteomes" id="UP000228934">
    <property type="component" value="Unassembled WGS sequence"/>
</dbReference>
<dbReference type="InterPro" id="IPR042335">
    <property type="entry name" value="ANKRD53"/>
</dbReference>
<evidence type="ECO:0000313" key="4">
    <source>
        <dbReference type="Proteomes" id="UP000228934"/>
    </source>
</evidence>
<dbReference type="GO" id="GO:1902412">
    <property type="term" value="P:regulation of mitotic cytokinesis"/>
    <property type="evidence" value="ECO:0007669"/>
    <property type="project" value="InterPro"/>
</dbReference>
<dbReference type="PROSITE" id="PS50297">
    <property type="entry name" value="ANK_REP_REGION"/>
    <property type="match status" value="2"/>
</dbReference>
<dbReference type="InterPro" id="IPR036770">
    <property type="entry name" value="Ankyrin_rpt-contain_sf"/>
</dbReference>
<sequence length="419" mass="47154">MSLRDRRMTPQPPGPQKGTLDKAEVTSDQLTAASVGNVDWLRLCMQKADSHVEQDGNGFTALHMAALHGRLQCLKLLIEDYKIDVNLPSRCKWRALHLVLNQKNGKRAKECLQLLLQCGADVNTQSESKVTPLHQAAREGLKDCLAILVENGADVHAEDLQGNRPIDLCKIWCHRACARYLHNAMWNKDKEERAQELKKMEKLKRNILEMDQEALLKMAKSHVIPQQTCFCNGTETQKPPEKSIGISIKSGVLPQSKLDRMSCKLLPGKEQHKKKSCISKSLDKDTKKKRTKAMSIYDEEEGTKKGEGGGEHYGVKSICQCCQWNPSYNPTMPPVTDIYRTPTLRLGIDPEDVTGPDLSNVITLDKDEHGQPQIKTIQGQVFPSQLNLPYETIQRCLFPKTCPKERISTPNAFKANHVF</sequence>
<dbReference type="GO" id="GO:0000922">
    <property type="term" value="C:spindle pole"/>
    <property type="evidence" value="ECO:0007669"/>
    <property type="project" value="TreeGrafter"/>
</dbReference>
<feature type="region of interest" description="Disordered" evidence="2">
    <location>
        <begin position="1"/>
        <end position="24"/>
    </location>
</feature>
<dbReference type="PANTHER" id="PTHR24160:SF1">
    <property type="entry name" value="ANKYRIN REPEAT DOMAIN-CONTAINING PROTEIN 53"/>
    <property type="match status" value="1"/>
</dbReference>
<organism evidence="3 4">
    <name type="scientific">Aquarana catesbeiana</name>
    <name type="common">American bullfrog</name>
    <name type="synonym">Rana catesbeiana</name>
    <dbReference type="NCBI Taxonomy" id="8400"/>
    <lineage>
        <taxon>Eukaryota</taxon>
        <taxon>Metazoa</taxon>
        <taxon>Chordata</taxon>
        <taxon>Craniata</taxon>
        <taxon>Vertebrata</taxon>
        <taxon>Euteleostomi</taxon>
        <taxon>Amphibia</taxon>
        <taxon>Batrachia</taxon>
        <taxon>Anura</taxon>
        <taxon>Neobatrachia</taxon>
        <taxon>Ranoidea</taxon>
        <taxon>Ranidae</taxon>
        <taxon>Aquarana</taxon>
    </lineage>
</organism>
<dbReference type="Gene3D" id="1.25.40.20">
    <property type="entry name" value="Ankyrin repeat-containing domain"/>
    <property type="match status" value="2"/>
</dbReference>
<evidence type="ECO:0000256" key="1">
    <source>
        <dbReference type="PROSITE-ProRule" id="PRU00023"/>
    </source>
</evidence>
<evidence type="ECO:0000256" key="2">
    <source>
        <dbReference type="SAM" id="MobiDB-lite"/>
    </source>
</evidence>
<dbReference type="SUPFAM" id="SSF48403">
    <property type="entry name" value="Ankyrin repeat"/>
    <property type="match status" value="1"/>
</dbReference>
<dbReference type="EMBL" id="KV937710">
    <property type="protein sequence ID" value="PIO29725.1"/>
    <property type="molecule type" value="Genomic_DNA"/>
</dbReference>
<accession>A0A2G9RPQ5</accession>
<dbReference type="PROSITE" id="PS50088">
    <property type="entry name" value="ANK_REPEAT"/>
    <property type="match status" value="2"/>
</dbReference>
<keyword evidence="1" id="KW-0040">ANK repeat</keyword>
<name>A0A2G9RPQ5_AQUCT</name>
<proteinExistence type="predicted"/>
<dbReference type="Pfam" id="PF12796">
    <property type="entry name" value="Ank_2"/>
    <property type="match status" value="1"/>
</dbReference>
<dbReference type="OrthoDB" id="10254927at2759"/>
<dbReference type="PRINTS" id="PR01415">
    <property type="entry name" value="ANKYRIN"/>
</dbReference>
<dbReference type="GO" id="GO:0031116">
    <property type="term" value="P:positive regulation of microtubule polymerization"/>
    <property type="evidence" value="ECO:0007669"/>
    <property type="project" value="TreeGrafter"/>
</dbReference>
<dbReference type="AlphaFoldDB" id="A0A2G9RPQ5"/>